<accession>A0A075MX62</accession>
<evidence type="ECO:0000313" key="1">
    <source>
        <dbReference type="EMBL" id="AIF85212.1"/>
    </source>
</evidence>
<proteinExistence type="predicted"/>
<keyword evidence="2" id="KW-1185">Reference proteome</keyword>
<dbReference type="AlphaFoldDB" id="A0A075MX62"/>
<reference evidence="1 2" key="1">
    <citation type="journal article" date="2014" name="PLoS ONE">
        <title>Genome Sequence of Candidatus Nitrososphaera evergladensis from Group I.1b Enriched from Everglades Soil Reveals Novel Genomic Features of the Ammonia-Oxidizing Archaea.</title>
        <authorList>
            <person name="Zhalnina K.V."/>
            <person name="Dias R."/>
            <person name="Leonard M.T."/>
            <person name="Dorr de Quadros P."/>
            <person name="Camargo F.A."/>
            <person name="Drew J.C."/>
            <person name="Farmerie W.G."/>
            <person name="Daroub S.H."/>
            <person name="Triplett E.W."/>
        </authorList>
    </citation>
    <scope>NUCLEOTIDE SEQUENCE [LARGE SCALE GENOMIC DNA]</scope>
    <source>
        <strain evidence="1 2">SR1</strain>
    </source>
</reference>
<dbReference type="KEGG" id="nev:NTE_03182"/>
<organism evidence="1 2">
    <name type="scientific">Candidatus Nitrososphaera evergladensis SR1</name>
    <dbReference type="NCBI Taxonomy" id="1459636"/>
    <lineage>
        <taxon>Archaea</taxon>
        <taxon>Nitrososphaerota</taxon>
        <taxon>Nitrososphaeria</taxon>
        <taxon>Nitrososphaerales</taxon>
        <taxon>Nitrososphaeraceae</taxon>
        <taxon>Nitrososphaera</taxon>
    </lineage>
</organism>
<sequence length="46" mass="5258">MVVFADPFPFHVAKPVDLDIVLLYFAASAHFARRENPYVIEIADHD</sequence>
<dbReference type="Proteomes" id="UP000028194">
    <property type="component" value="Chromosome"/>
</dbReference>
<protein>
    <submittedName>
        <fullName evidence="1">Uncharacterized protein</fullName>
    </submittedName>
</protein>
<gene>
    <name evidence="1" type="ORF">NTE_03182</name>
</gene>
<name>A0A075MX62_9ARCH</name>
<dbReference type="HOGENOM" id="CLU_3178400_0_0_2"/>
<dbReference type="EMBL" id="CP007174">
    <property type="protein sequence ID" value="AIF85212.1"/>
    <property type="molecule type" value="Genomic_DNA"/>
</dbReference>
<evidence type="ECO:0000313" key="2">
    <source>
        <dbReference type="Proteomes" id="UP000028194"/>
    </source>
</evidence>